<keyword evidence="2" id="KW-0413">Isomerase</keyword>
<dbReference type="InterPro" id="IPR001753">
    <property type="entry name" value="Enoyl-CoA_hydra/iso"/>
</dbReference>
<gene>
    <name evidence="2" type="ordered locus">Mpe_A3678</name>
</gene>
<sequence>MSELALLSPPTAEGVRTLRLNRPDKANALSAALVDHLHASLDAIGPETLALVIRGEGRNFCAGFDFTGYEQLSEGDLLLRFVRINELLARLRQARFLTIAWVAGAAFGAGADIACSCAVRIGTPAARFRFPGFQFGVALGTRRLATITGAERARAILLHNEELDAAAALHCGLLTELVEAQGPEARVDALVESTRKLDAASLRTLFALTDADTADADLADLVRSVGRRGLHARVAAYRRA</sequence>
<accession>A2SM42</accession>
<dbReference type="PANTHER" id="PTHR42964:SF1">
    <property type="entry name" value="POLYKETIDE BIOSYNTHESIS ENOYL-COA HYDRATASE PKSH-RELATED"/>
    <property type="match status" value="1"/>
</dbReference>
<dbReference type="Gene3D" id="3.90.226.10">
    <property type="entry name" value="2-enoyl-CoA Hydratase, Chain A, domain 1"/>
    <property type="match status" value="1"/>
</dbReference>
<dbReference type="InterPro" id="IPR051683">
    <property type="entry name" value="Enoyl-CoA_Hydratase/Isomerase"/>
</dbReference>
<evidence type="ECO:0000256" key="1">
    <source>
        <dbReference type="ARBA" id="ARBA00005254"/>
    </source>
</evidence>
<evidence type="ECO:0000313" key="3">
    <source>
        <dbReference type="Proteomes" id="UP000000366"/>
    </source>
</evidence>
<dbReference type="eggNOG" id="COG1024">
    <property type="taxonomic scope" value="Bacteria"/>
</dbReference>
<dbReference type="PANTHER" id="PTHR42964">
    <property type="entry name" value="ENOYL-COA HYDRATASE"/>
    <property type="match status" value="1"/>
</dbReference>
<dbReference type="RefSeq" id="WP_011831251.1">
    <property type="nucleotide sequence ID" value="NC_008825.1"/>
</dbReference>
<dbReference type="STRING" id="420662.Mpe_A3678"/>
<dbReference type="SUPFAM" id="SSF52096">
    <property type="entry name" value="ClpP/crotonase"/>
    <property type="match status" value="1"/>
</dbReference>
<dbReference type="EMBL" id="CP000555">
    <property type="protein sequence ID" value="ABM96631.1"/>
    <property type="molecule type" value="Genomic_DNA"/>
</dbReference>
<organism evidence="2 3">
    <name type="scientific">Methylibium petroleiphilum (strain ATCC BAA-1232 / LMG 22953 / PM1)</name>
    <dbReference type="NCBI Taxonomy" id="420662"/>
    <lineage>
        <taxon>Bacteria</taxon>
        <taxon>Pseudomonadati</taxon>
        <taxon>Pseudomonadota</taxon>
        <taxon>Betaproteobacteria</taxon>
        <taxon>Burkholderiales</taxon>
        <taxon>Sphaerotilaceae</taxon>
        <taxon>Methylibium</taxon>
    </lineage>
</organism>
<dbReference type="InterPro" id="IPR029045">
    <property type="entry name" value="ClpP/crotonase-like_dom_sf"/>
</dbReference>
<protein>
    <submittedName>
        <fullName evidence="2">Putative enoyl-CoA hydratase/isomerase</fullName>
    </submittedName>
</protein>
<reference evidence="2 3" key="1">
    <citation type="journal article" date="2007" name="J. Bacteriol.">
        <title>Whole-genome analysis of the methyl tert-butyl ether-degrading beta-proteobacterium Methylibium petroleiphilum PM1.</title>
        <authorList>
            <person name="Kane S.R."/>
            <person name="Chakicherla A.Y."/>
            <person name="Chain P.S.G."/>
            <person name="Schmidt R."/>
            <person name="Shin M.W."/>
            <person name="Legler T.C."/>
            <person name="Scow K.M."/>
            <person name="Larimer F.W."/>
            <person name="Lucas S.M."/>
            <person name="Richardson P.M."/>
            <person name="Hristova K.R."/>
        </authorList>
    </citation>
    <scope>NUCLEOTIDE SEQUENCE [LARGE SCALE GENOMIC DNA]</scope>
    <source>
        <strain evidence="3">ATCC BAA-1232 / LMG 22953 / PM1</strain>
    </source>
</reference>
<dbReference type="HOGENOM" id="CLU_009834_7_4_4"/>
<dbReference type="GO" id="GO:0016853">
    <property type="term" value="F:isomerase activity"/>
    <property type="evidence" value="ECO:0007669"/>
    <property type="project" value="UniProtKB-KW"/>
</dbReference>
<dbReference type="Pfam" id="PF00378">
    <property type="entry name" value="ECH_1"/>
    <property type="match status" value="1"/>
</dbReference>
<dbReference type="KEGG" id="mpt:Mpe_A3678"/>
<dbReference type="GO" id="GO:0008300">
    <property type="term" value="P:isoprenoid catabolic process"/>
    <property type="evidence" value="ECO:0007669"/>
    <property type="project" value="TreeGrafter"/>
</dbReference>
<name>A2SM42_METPP</name>
<evidence type="ECO:0000313" key="2">
    <source>
        <dbReference type="EMBL" id="ABM96631.1"/>
    </source>
</evidence>
<keyword evidence="3" id="KW-1185">Reference proteome</keyword>
<comment type="similarity">
    <text evidence="1">Belongs to the enoyl-CoA hydratase/isomerase family.</text>
</comment>
<dbReference type="CDD" id="cd06558">
    <property type="entry name" value="crotonase-like"/>
    <property type="match status" value="1"/>
</dbReference>
<proteinExistence type="inferred from homology"/>
<dbReference type="AlphaFoldDB" id="A2SM42"/>
<dbReference type="Proteomes" id="UP000000366">
    <property type="component" value="Chromosome"/>
</dbReference>